<dbReference type="GO" id="GO:0003700">
    <property type="term" value="F:DNA-binding transcription factor activity"/>
    <property type="evidence" value="ECO:0007669"/>
    <property type="project" value="InterPro"/>
</dbReference>
<keyword evidence="1" id="KW-0805">Transcription regulation</keyword>
<protein>
    <submittedName>
        <fullName evidence="6">AraC family transcriptional regulator</fullName>
    </submittedName>
</protein>
<dbReference type="EMBL" id="SNZA01000002">
    <property type="protein sequence ID" value="TDR14239.1"/>
    <property type="molecule type" value="Genomic_DNA"/>
</dbReference>
<dbReference type="PRINTS" id="PR00032">
    <property type="entry name" value="HTHARAC"/>
</dbReference>
<organism evidence="6 7">
    <name type="scientific">Marinomonas communis</name>
    <dbReference type="NCBI Taxonomy" id="28254"/>
    <lineage>
        <taxon>Bacteria</taxon>
        <taxon>Pseudomonadati</taxon>
        <taxon>Pseudomonadota</taxon>
        <taxon>Gammaproteobacteria</taxon>
        <taxon>Oceanospirillales</taxon>
        <taxon>Oceanospirillaceae</taxon>
        <taxon>Marinomonas</taxon>
    </lineage>
</organism>
<evidence type="ECO:0000259" key="5">
    <source>
        <dbReference type="PROSITE" id="PS01124"/>
    </source>
</evidence>
<evidence type="ECO:0000256" key="2">
    <source>
        <dbReference type="ARBA" id="ARBA00023125"/>
    </source>
</evidence>
<reference evidence="6 7" key="1">
    <citation type="submission" date="2019-03" db="EMBL/GenBank/DDBJ databases">
        <title>Genomic Encyclopedia of Type Strains, Phase IV (KMG-IV): sequencing the most valuable type-strain genomes for metagenomic binning, comparative biology and taxonomic classification.</title>
        <authorList>
            <person name="Goeker M."/>
        </authorList>
    </citation>
    <scope>NUCLEOTIDE SEQUENCE [LARGE SCALE GENOMIC DNA]</scope>
    <source>
        <strain evidence="6 7">DSM 5604</strain>
    </source>
</reference>
<dbReference type="SMART" id="SM00342">
    <property type="entry name" value="HTH_ARAC"/>
    <property type="match status" value="1"/>
</dbReference>
<dbReference type="Proteomes" id="UP000295729">
    <property type="component" value="Unassembled WGS sequence"/>
</dbReference>
<keyword evidence="7" id="KW-1185">Reference proteome</keyword>
<evidence type="ECO:0000313" key="7">
    <source>
        <dbReference type="Proteomes" id="UP000295729"/>
    </source>
</evidence>
<dbReference type="RefSeq" id="WP_133561725.1">
    <property type="nucleotide sequence ID" value="NZ_SNZA01000002.1"/>
</dbReference>
<dbReference type="AlphaFoldDB" id="A0A4R6X8D4"/>
<sequence>MKPWLETVSIPTSQSCLIYDRQLPEFGFNWHFHPEYELTFTLDSEGKRFVGGSVEQYTDGDLVLVGPNLPHAWQSQSTTNQGNTHRAVVCWFTLSWIEGLIKLMPEYNSLSSMLSQASGGLAFNQDISKDLRDIILTLPHISQAEKALSLQSILLNLATQKATCSRILNPERLPEPYYDKHRMTRVLAWLHQHYAAPIRLAPLCQNIHLSESQLQRIFKRSTGVSISHYVARLRIAKACSLLTETDLAMADIAVQSGFFDSAHFSRSFSKTVGITPTQYRRHHKDLVHHTPDRNLEL</sequence>
<dbReference type="InterPro" id="IPR018060">
    <property type="entry name" value="HTH_AraC"/>
</dbReference>
<dbReference type="InterPro" id="IPR020449">
    <property type="entry name" value="Tscrpt_reg_AraC-type_HTH"/>
</dbReference>
<dbReference type="PROSITE" id="PS00041">
    <property type="entry name" value="HTH_ARAC_FAMILY_1"/>
    <property type="match status" value="1"/>
</dbReference>
<keyword evidence="4" id="KW-0804">Transcription</keyword>
<accession>A0A4R6X8D4</accession>
<evidence type="ECO:0000256" key="3">
    <source>
        <dbReference type="ARBA" id="ARBA00023159"/>
    </source>
</evidence>
<proteinExistence type="predicted"/>
<dbReference type="SUPFAM" id="SSF46689">
    <property type="entry name" value="Homeodomain-like"/>
    <property type="match status" value="2"/>
</dbReference>
<dbReference type="Gene3D" id="1.10.10.60">
    <property type="entry name" value="Homeodomain-like"/>
    <property type="match status" value="2"/>
</dbReference>
<dbReference type="Pfam" id="PF02311">
    <property type="entry name" value="AraC_binding"/>
    <property type="match status" value="1"/>
</dbReference>
<dbReference type="InterPro" id="IPR037923">
    <property type="entry name" value="HTH-like"/>
</dbReference>
<gene>
    <name evidence="6" type="ORF">C8D85_1772</name>
</gene>
<dbReference type="GO" id="GO:0043565">
    <property type="term" value="F:sequence-specific DNA binding"/>
    <property type="evidence" value="ECO:0007669"/>
    <property type="project" value="InterPro"/>
</dbReference>
<dbReference type="Pfam" id="PF12833">
    <property type="entry name" value="HTH_18"/>
    <property type="match status" value="1"/>
</dbReference>
<dbReference type="PROSITE" id="PS01124">
    <property type="entry name" value="HTH_ARAC_FAMILY_2"/>
    <property type="match status" value="1"/>
</dbReference>
<name>A0A4R6X8D4_9GAMM</name>
<evidence type="ECO:0000313" key="6">
    <source>
        <dbReference type="EMBL" id="TDR14239.1"/>
    </source>
</evidence>
<dbReference type="PANTHER" id="PTHR43280:SF27">
    <property type="entry name" value="TRANSCRIPTIONAL REGULATOR MTLR"/>
    <property type="match status" value="1"/>
</dbReference>
<comment type="caution">
    <text evidence="6">The sequence shown here is derived from an EMBL/GenBank/DDBJ whole genome shotgun (WGS) entry which is preliminary data.</text>
</comment>
<keyword evidence="3" id="KW-0010">Activator</keyword>
<dbReference type="PANTHER" id="PTHR43280">
    <property type="entry name" value="ARAC-FAMILY TRANSCRIPTIONAL REGULATOR"/>
    <property type="match status" value="1"/>
</dbReference>
<dbReference type="InterPro" id="IPR009057">
    <property type="entry name" value="Homeodomain-like_sf"/>
</dbReference>
<feature type="domain" description="HTH araC/xylS-type" evidence="5">
    <location>
        <begin position="184"/>
        <end position="282"/>
    </location>
</feature>
<dbReference type="InterPro" id="IPR018062">
    <property type="entry name" value="HTH_AraC-typ_CS"/>
</dbReference>
<dbReference type="CDD" id="cd06976">
    <property type="entry name" value="cupin_MtlR-like_N"/>
    <property type="match status" value="1"/>
</dbReference>
<evidence type="ECO:0000256" key="1">
    <source>
        <dbReference type="ARBA" id="ARBA00023015"/>
    </source>
</evidence>
<dbReference type="SUPFAM" id="SSF51215">
    <property type="entry name" value="Regulatory protein AraC"/>
    <property type="match status" value="1"/>
</dbReference>
<dbReference type="OrthoDB" id="9816011at2"/>
<dbReference type="InterPro" id="IPR014710">
    <property type="entry name" value="RmlC-like_jellyroll"/>
</dbReference>
<dbReference type="Gene3D" id="2.60.120.10">
    <property type="entry name" value="Jelly Rolls"/>
    <property type="match status" value="1"/>
</dbReference>
<evidence type="ECO:0000256" key="4">
    <source>
        <dbReference type="ARBA" id="ARBA00023163"/>
    </source>
</evidence>
<dbReference type="InterPro" id="IPR003313">
    <property type="entry name" value="AraC-bd"/>
</dbReference>
<keyword evidence="2" id="KW-0238">DNA-binding</keyword>